<dbReference type="Gene3D" id="3.40.50.150">
    <property type="entry name" value="Vaccinia Virus protein VP39"/>
    <property type="match status" value="1"/>
</dbReference>
<gene>
    <name evidence="5" type="ORF">SAMN04487908_10262</name>
</gene>
<dbReference type="PANTHER" id="PTHR43464">
    <property type="entry name" value="METHYLTRANSFERASE"/>
    <property type="match status" value="1"/>
</dbReference>
<dbReference type="InterPro" id="IPR025714">
    <property type="entry name" value="Methyltranfer_dom"/>
</dbReference>
<dbReference type="AlphaFoldDB" id="A0A1M6AZ05"/>
<dbReference type="SUPFAM" id="SSF53335">
    <property type="entry name" value="S-adenosyl-L-methionine-dependent methyltransferases"/>
    <property type="match status" value="1"/>
</dbReference>
<dbReference type="OrthoDB" id="1143568at2"/>
<keyword evidence="6" id="KW-1185">Reference proteome</keyword>
<keyword evidence="1 5" id="KW-0489">Methyltransferase</keyword>
<evidence type="ECO:0000256" key="2">
    <source>
        <dbReference type="ARBA" id="ARBA00022679"/>
    </source>
</evidence>
<protein>
    <submittedName>
        <fullName evidence="5">Methyltransferase domain-containing protein</fullName>
    </submittedName>
</protein>
<dbReference type="Proteomes" id="UP000184172">
    <property type="component" value="Unassembled WGS sequence"/>
</dbReference>
<evidence type="ECO:0000313" key="5">
    <source>
        <dbReference type="EMBL" id="SHI41700.1"/>
    </source>
</evidence>
<accession>A0A1M6AZ05</accession>
<feature type="domain" description="Methyltransferase" evidence="4">
    <location>
        <begin position="57"/>
        <end position="159"/>
    </location>
</feature>
<organism evidence="5 6">
    <name type="scientific">Aequorivita viscosa</name>
    <dbReference type="NCBI Taxonomy" id="797419"/>
    <lineage>
        <taxon>Bacteria</taxon>
        <taxon>Pseudomonadati</taxon>
        <taxon>Bacteroidota</taxon>
        <taxon>Flavobacteriia</taxon>
        <taxon>Flavobacteriales</taxon>
        <taxon>Flavobacteriaceae</taxon>
        <taxon>Aequorivita</taxon>
    </lineage>
</organism>
<dbReference type="RefSeq" id="WP_073214575.1">
    <property type="nucleotide sequence ID" value="NZ_FNNS01000004.1"/>
</dbReference>
<dbReference type="InterPro" id="IPR029063">
    <property type="entry name" value="SAM-dependent_MTases_sf"/>
</dbReference>
<dbReference type="Pfam" id="PF13847">
    <property type="entry name" value="Methyltransf_31"/>
    <property type="match status" value="1"/>
</dbReference>
<proteinExistence type="predicted"/>
<reference evidence="6" key="1">
    <citation type="submission" date="2016-11" db="EMBL/GenBank/DDBJ databases">
        <authorList>
            <person name="Varghese N."/>
            <person name="Submissions S."/>
        </authorList>
    </citation>
    <scope>NUCLEOTIDE SEQUENCE [LARGE SCALE GENOMIC DNA]</scope>
    <source>
        <strain evidence="6">DSM 26349</strain>
    </source>
</reference>
<evidence type="ECO:0000259" key="4">
    <source>
        <dbReference type="Pfam" id="PF13847"/>
    </source>
</evidence>
<sequence length="236" mass="27162">MEDIIGTALLDYYNGNYSEDIITETNISEEDELPLPYLFRDFNEMPEIEQKALKFAKGKVLDVGCGAGGHALYLQEKGFDVLGIDTSEGAIEVCKLRGLKNAKHIDLLQLKNEKFDSILMLMNGTGIFQNLETTSKYLQHLKSLLHPKGQILIDSSDLQYMYDATEEGGILVPADRYYGELEFTMRYKEMESEPFEWLYLDEKLFEALCVENNLHFEVIERGENFDYLARIRPQRS</sequence>
<evidence type="ECO:0000313" key="6">
    <source>
        <dbReference type="Proteomes" id="UP000184172"/>
    </source>
</evidence>
<evidence type="ECO:0000256" key="1">
    <source>
        <dbReference type="ARBA" id="ARBA00022603"/>
    </source>
</evidence>
<dbReference type="GO" id="GO:0008168">
    <property type="term" value="F:methyltransferase activity"/>
    <property type="evidence" value="ECO:0007669"/>
    <property type="project" value="UniProtKB-KW"/>
</dbReference>
<dbReference type="GO" id="GO:0032259">
    <property type="term" value="P:methylation"/>
    <property type="evidence" value="ECO:0007669"/>
    <property type="project" value="UniProtKB-KW"/>
</dbReference>
<evidence type="ECO:0000256" key="3">
    <source>
        <dbReference type="ARBA" id="ARBA00022691"/>
    </source>
</evidence>
<dbReference type="PANTHER" id="PTHR43464:SF19">
    <property type="entry name" value="UBIQUINONE BIOSYNTHESIS O-METHYLTRANSFERASE, MITOCHONDRIAL"/>
    <property type="match status" value="1"/>
</dbReference>
<name>A0A1M6AZ05_9FLAO</name>
<dbReference type="CDD" id="cd02440">
    <property type="entry name" value="AdoMet_MTases"/>
    <property type="match status" value="1"/>
</dbReference>
<keyword evidence="3" id="KW-0949">S-adenosyl-L-methionine</keyword>
<dbReference type="STRING" id="797419.SAMN05216556_10465"/>
<dbReference type="EMBL" id="FQYV01000002">
    <property type="protein sequence ID" value="SHI41700.1"/>
    <property type="molecule type" value="Genomic_DNA"/>
</dbReference>
<keyword evidence="2 5" id="KW-0808">Transferase</keyword>